<evidence type="ECO:0000313" key="3">
    <source>
        <dbReference type="Proteomes" id="UP000659062"/>
    </source>
</evidence>
<evidence type="ECO:0000313" key="2">
    <source>
        <dbReference type="EMBL" id="NXD45769.1"/>
    </source>
</evidence>
<feature type="region of interest" description="Disordered" evidence="1">
    <location>
        <begin position="1"/>
        <end position="36"/>
    </location>
</feature>
<comment type="caution">
    <text evidence="2">The sequence shown here is derived from an EMBL/GenBank/DDBJ whole genome shotgun (WGS) entry which is preliminary data.</text>
</comment>
<keyword evidence="3" id="KW-1185">Reference proteome</keyword>
<dbReference type="EMBL" id="WBNE01000308">
    <property type="protein sequence ID" value="NXD45769.1"/>
    <property type="molecule type" value="Genomic_DNA"/>
</dbReference>
<feature type="compositionally biased region" description="Basic and acidic residues" evidence="1">
    <location>
        <begin position="1"/>
        <end position="12"/>
    </location>
</feature>
<feature type="compositionally biased region" description="Gly residues" evidence="1">
    <location>
        <begin position="69"/>
        <end position="79"/>
    </location>
</feature>
<protein>
    <submittedName>
        <fullName evidence="2">CSRN2 protein</fullName>
    </submittedName>
</protein>
<feature type="non-terminal residue" evidence="2">
    <location>
        <position position="1"/>
    </location>
</feature>
<gene>
    <name evidence="2" type="primary">Csrnp2</name>
    <name evidence="2" type="ORF">COPSEC_R15844</name>
</gene>
<evidence type="ECO:0000256" key="1">
    <source>
        <dbReference type="SAM" id="MobiDB-lite"/>
    </source>
</evidence>
<feature type="region of interest" description="Disordered" evidence="1">
    <location>
        <begin position="123"/>
        <end position="171"/>
    </location>
</feature>
<dbReference type="Proteomes" id="UP000659062">
    <property type="component" value="Unassembled WGS sequence"/>
</dbReference>
<dbReference type="AlphaFoldDB" id="A0A851W2E4"/>
<accession>A0A851W2E4</accession>
<organism evidence="2 3">
    <name type="scientific">Copsychus sechellarum</name>
    <dbReference type="NCBI Taxonomy" id="797021"/>
    <lineage>
        <taxon>Eukaryota</taxon>
        <taxon>Metazoa</taxon>
        <taxon>Chordata</taxon>
        <taxon>Craniata</taxon>
        <taxon>Vertebrata</taxon>
        <taxon>Euteleostomi</taxon>
        <taxon>Archelosauria</taxon>
        <taxon>Archosauria</taxon>
        <taxon>Dinosauria</taxon>
        <taxon>Saurischia</taxon>
        <taxon>Theropoda</taxon>
        <taxon>Coelurosauria</taxon>
        <taxon>Aves</taxon>
        <taxon>Neognathae</taxon>
        <taxon>Neoaves</taxon>
        <taxon>Telluraves</taxon>
        <taxon>Australaves</taxon>
        <taxon>Passeriformes</taxon>
        <taxon>Muscicapidae</taxon>
        <taxon>Copsychus</taxon>
    </lineage>
</organism>
<feature type="compositionally biased region" description="Pro residues" evidence="1">
    <location>
        <begin position="20"/>
        <end position="33"/>
    </location>
</feature>
<feature type="non-terminal residue" evidence="2">
    <location>
        <position position="171"/>
    </location>
</feature>
<sequence length="171" mass="17829">MKLELESRRQEQQEEEEGPPALPTPSWPPPQPPETQDFQEYLAENERAVLHLQTAEELERLKAEEDSGSGSGGEGGGLCVLGEQLGDTWQVKAAPCPGLGSAILIPLEPPVLCPQPYLAEAAGLCQPEPGPAAASSPPGKELGVPPGPAAGSKGGAPGNLPEHLEHPHLPI</sequence>
<feature type="compositionally biased region" description="Basic and acidic residues" evidence="1">
    <location>
        <begin position="162"/>
        <end position="171"/>
    </location>
</feature>
<name>A0A851W2E4_9PASS</name>
<feature type="region of interest" description="Disordered" evidence="1">
    <location>
        <begin position="59"/>
        <end position="80"/>
    </location>
</feature>
<reference evidence="2" key="1">
    <citation type="submission" date="2019-09" db="EMBL/GenBank/DDBJ databases">
        <title>Bird 10,000 Genomes (B10K) Project - Family phase.</title>
        <authorList>
            <person name="Zhang G."/>
        </authorList>
    </citation>
    <scope>NUCLEOTIDE SEQUENCE</scope>
    <source>
        <strain evidence="2">OUT-0061</strain>
        <tissue evidence="2">Blood</tissue>
    </source>
</reference>
<dbReference type="OrthoDB" id="5946974at2759"/>
<proteinExistence type="predicted"/>